<dbReference type="PROSITE" id="PS01124">
    <property type="entry name" value="HTH_ARAC_FAMILY_2"/>
    <property type="match status" value="1"/>
</dbReference>
<keyword evidence="1" id="KW-0805">Transcription regulation</keyword>
<keyword evidence="6" id="KW-1185">Reference proteome</keyword>
<dbReference type="SMART" id="SM00342">
    <property type="entry name" value="HTH_ARAC"/>
    <property type="match status" value="1"/>
</dbReference>
<evidence type="ECO:0000313" key="6">
    <source>
        <dbReference type="Proteomes" id="UP000246278"/>
    </source>
</evidence>
<organism evidence="5 6">
    <name type="scientific">Prosthecochloris marina</name>
    <dbReference type="NCBI Taxonomy" id="2017681"/>
    <lineage>
        <taxon>Bacteria</taxon>
        <taxon>Pseudomonadati</taxon>
        <taxon>Chlorobiota</taxon>
        <taxon>Chlorobiia</taxon>
        <taxon>Chlorobiales</taxon>
        <taxon>Chlorobiaceae</taxon>
        <taxon>Prosthecochloris</taxon>
    </lineage>
</organism>
<feature type="domain" description="HTH araC/xylS-type" evidence="4">
    <location>
        <begin position="231"/>
        <end position="329"/>
    </location>
</feature>
<keyword evidence="3" id="KW-0804">Transcription</keyword>
<comment type="caution">
    <text evidence="5">The sequence shown here is derived from an EMBL/GenBank/DDBJ whole genome shotgun (WGS) entry which is preliminary data.</text>
</comment>
<keyword evidence="2" id="KW-0238">DNA-binding</keyword>
<name>A0A317T8L1_9CHLB</name>
<gene>
    <name evidence="5" type="ORF">CR164_04040</name>
</gene>
<sequence>MSGSNVFTVSPGWKILLSDLGIHPIEVLRRAELPEDLFSRQNAVLDTYEYFRFWYALQESANDPRLPLRIGEALSVEVFDPPVFAALCSPDLNTALQRIARHKKLLCPMALHIDITDQSTVLEIEWLDTANEPPASLVAVELVFFVQLARIATRQQVYPLDVFAPLPLVPEGDYTRYFGVPVRQARLPKIIFSALDAQQPFMTSNEKMWEFFEPGLKKRLSELEDSATIAERVRAVFLELLPGGSPSVEAVSKKLFISTRTLQRRLKKEGMSFQELLHKTREELATYYLKTSRLSGAEISFLLGFEEPNSFFRAFHIWTGVTPEEMRKTLKDGY</sequence>
<dbReference type="Proteomes" id="UP000246278">
    <property type="component" value="Unassembled WGS sequence"/>
</dbReference>
<evidence type="ECO:0000259" key="4">
    <source>
        <dbReference type="PROSITE" id="PS01124"/>
    </source>
</evidence>
<dbReference type="Pfam" id="PF12625">
    <property type="entry name" value="Arabinose_bd"/>
    <property type="match status" value="1"/>
</dbReference>
<dbReference type="EMBL" id="PDNZ01000002">
    <property type="protein sequence ID" value="PWW82915.1"/>
    <property type="molecule type" value="Genomic_DNA"/>
</dbReference>
<dbReference type="GO" id="GO:0003700">
    <property type="term" value="F:DNA-binding transcription factor activity"/>
    <property type="evidence" value="ECO:0007669"/>
    <property type="project" value="InterPro"/>
</dbReference>
<evidence type="ECO:0000256" key="3">
    <source>
        <dbReference type="ARBA" id="ARBA00023163"/>
    </source>
</evidence>
<accession>A0A317T8L1</accession>
<protein>
    <submittedName>
        <fullName evidence="5">AraC family transcriptional regulator</fullName>
    </submittedName>
</protein>
<evidence type="ECO:0000256" key="2">
    <source>
        <dbReference type="ARBA" id="ARBA00023125"/>
    </source>
</evidence>
<reference evidence="6" key="1">
    <citation type="submission" date="2017-10" db="EMBL/GenBank/DDBJ databases">
        <authorList>
            <person name="Gaisin V.A."/>
            <person name="Rysina M.S."/>
            <person name="Grouzdev D.S."/>
        </authorList>
    </citation>
    <scope>NUCLEOTIDE SEQUENCE [LARGE SCALE GENOMIC DNA]</scope>
    <source>
        <strain evidence="6">V1</strain>
    </source>
</reference>
<dbReference type="GO" id="GO:0000976">
    <property type="term" value="F:transcription cis-regulatory region binding"/>
    <property type="evidence" value="ECO:0007669"/>
    <property type="project" value="TreeGrafter"/>
</dbReference>
<dbReference type="PANTHER" id="PTHR47894">
    <property type="entry name" value="HTH-TYPE TRANSCRIPTIONAL REGULATOR GADX"/>
    <property type="match status" value="1"/>
</dbReference>
<dbReference type="RefSeq" id="WP_110022629.1">
    <property type="nucleotide sequence ID" value="NZ_PDNZ01000002.1"/>
</dbReference>
<dbReference type="Gene3D" id="1.10.10.60">
    <property type="entry name" value="Homeodomain-like"/>
    <property type="match status" value="1"/>
</dbReference>
<dbReference type="InterPro" id="IPR032687">
    <property type="entry name" value="AraC-type_N"/>
</dbReference>
<dbReference type="InterPro" id="IPR009057">
    <property type="entry name" value="Homeodomain-like_sf"/>
</dbReference>
<dbReference type="OrthoDB" id="5582699at2"/>
<dbReference type="AlphaFoldDB" id="A0A317T8L1"/>
<evidence type="ECO:0000256" key="1">
    <source>
        <dbReference type="ARBA" id="ARBA00023015"/>
    </source>
</evidence>
<dbReference type="InterPro" id="IPR018060">
    <property type="entry name" value="HTH_AraC"/>
</dbReference>
<dbReference type="Pfam" id="PF12833">
    <property type="entry name" value="HTH_18"/>
    <property type="match status" value="1"/>
</dbReference>
<dbReference type="GO" id="GO:0005829">
    <property type="term" value="C:cytosol"/>
    <property type="evidence" value="ECO:0007669"/>
    <property type="project" value="TreeGrafter"/>
</dbReference>
<proteinExistence type="predicted"/>
<evidence type="ECO:0000313" key="5">
    <source>
        <dbReference type="EMBL" id="PWW82915.1"/>
    </source>
</evidence>
<dbReference type="PANTHER" id="PTHR47894:SF1">
    <property type="entry name" value="HTH-TYPE TRANSCRIPTIONAL REGULATOR VQSM"/>
    <property type="match status" value="1"/>
</dbReference>
<dbReference type="SUPFAM" id="SSF46689">
    <property type="entry name" value="Homeodomain-like"/>
    <property type="match status" value="1"/>
</dbReference>